<evidence type="ECO:0000313" key="2">
    <source>
        <dbReference type="EMBL" id="MYN02440.1"/>
    </source>
</evidence>
<sequence length="277" mass="29752">MKWTLLAAPLLFSSSVMAAQLDAIRSCHEKPLPAPRAPETELIVAIDQTTPLSPSLKQMVADNVKAYLQPGHAFSIAVFSAYTQGRYTEVLASGRIEAALPKAVRDDISKPVLNKFEQCLGRQPAQAMQVAGTALRSAFAESSGSIAKSDVLASLKAVSALAAESRAPQKIVLIVSDMLENSSVGNFYAEQGKSVRKIDAGKELRSVEDNKLLGNFGGAKVYVIGAGLLSVDAANAKSYRDPKTMQALAEFWSAYMQKSHAELVEFGQPALLRPMRQ</sequence>
<dbReference type="Proteomes" id="UP000448575">
    <property type="component" value="Unassembled WGS sequence"/>
</dbReference>
<gene>
    <name evidence="2" type="ORF">GTP41_10045</name>
</gene>
<name>A0A6N9HG60_9BURK</name>
<evidence type="ECO:0008006" key="4">
    <source>
        <dbReference type="Google" id="ProtNLM"/>
    </source>
</evidence>
<organism evidence="2 3">
    <name type="scientific">Pseudoduganella guangdongensis</name>
    <dbReference type="NCBI Taxonomy" id="2692179"/>
    <lineage>
        <taxon>Bacteria</taxon>
        <taxon>Pseudomonadati</taxon>
        <taxon>Pseudomonadota</taxon>
        <taxon>Betaproteobacteria</taxon>
        <taxon>Burkholderiales</taxon>
        <taxon>Oxalobacteraceae</taxon>
        <taxon>Telluria group</taxon>
        <taxon>Pseudoduganella</taxon>
    </lineage>
</organism>
<keyword evidence="3" id="KW-1185">Reference proteome</keyword>
<accession>A0A6N9HG60</accession>
<protein>
    <recommendedName>
        <fullName evidence="4">VWA domain-containing protein</fullName>
    </recommendedName>
</protein>
<feature type="chain" id="PRO_5026659554" description="VWA domain-containing protein" evidence="1">
    <location>
        <begin position="19"/>
        <end position="277"/>
    </location>
</feature>
<dbReference type="AlphaFoldDB" id="A0A6N9HG60"/>
<evidence type="ECO:0000313" key="3">
    <source>
        <dbReference type="Proteomes" id="UP000448575"/>
    </source>
</evidence>
<dbReference type="EMBL" id="WWCJ01000006">
    <property type="protein sequence ID" value="MYN02440.1"/>
    <property type="molecule type" value="Genomic_DNA"/>
</dbReference>
<proteinExistence type="predicted"/>
<comment type="caution">
    <text evidence="2">The sequence shown here is derived from an EMBL/GenBank/DDBJ whole genome shotgun (WGS) entry which is preliminary data.</text>
</comment>
<keyword evidence="1" id="KW-0732">Signal</keyword>
<evidence type="ECO:0000256" key="1">
    <source>
        <dbReference type="SAM" id="SignalP"/>
    </source>
</evidence>
<reference evidence="2 3" key="1">
    <citation type="submission" date="2019-12" db="EMBL/GenBank/DDBJ databases">
        <title>Novel species isolated from a subtropical stream in China.</title>
        <authorList>
            <person name="Lu H."/>
        </authorList>
    </citation>
    <scope>NUCLEOTIDE SEQUENCE [LARGE SCALE GENOMIC DNA]</scope>
    <source>
        <strain evidence="2 3">DS3</strain>
    </source>
</reference>
<feature type="signal peptide" evidence="1">
    <location>
        <begin position="1"/>
        <end position="18"/>
    </location>
</feature>
<dbReference type="RefSeq" id="WP_161025444.1">
    <property type="nucleotide sequence ID" value="NZ_WWCJ01000006.1"/>
</dbReference>